<evidence type="ECO:0000313" key="9">
    <source>
        <dbReference type="EMBL" id="KXJ93467.1"/>
    </source>
</evidence>
<evidence type="ECO:0000256" key="3">
    <source>
        <dbReference type="ARBA" id="ARBA00022989"/>
    </source>
</evidence>
<name>A0A136J8F9_9PEZI</name>
<dbReference type="EMBL" id="KQ964248">
    <property type="protein sequence ID" value="KXJ93467.1"/>
    <property type="molecule type" value="Genomic_DNA"/>
</dbReference>
<feature type="compositionally biased region" description="Polar residues" evidence="6">
    <location>
        <begin position="318"/>
        <end position="327"/>
    </location>
</feature>
<dbReference type="OrthoDB" id="3923077at2759"/>
<dbReference type="PANTHER" id="PTHR33048">
    <property type="entry name" value="PTH11-LIKE INTEGRAL MEMBRANE PROTEIN (AFU_ORTHOLOGUE AFUA_5G11245)"/>
    <property type="match status" value="1"/>
</dbReference>
<feature type="transmembrane region" description="Helical" evidence="7">
    <location>
        <begin position="51"/>
        <end position="71"/>
    </location>
</feature>
<accession>A0A136J8F9</accession>
<feature type="compositionally biased region" description="Basic and acidic residues" evidence="6">
    <location>
        <begin position="375"/>
        <end position="386"/>
    </location>
</feature>
<feature type="transmembrane region" description="Helical" evidence="7">
    <location>
        <begin position="99"/>
        <end position="120"/>
    </location>
</feature>
<evidence type="ECO:0000313" key="10">
    <source>
        <dbReference type="Proteomes" id="UP000070501"/>
    </source>
</evidence>
<evidence type="ECO:0000256" key="2">
    <source>
        <dbReference type="ARBA" id="ARBA00022692"/>
    </source>
</evidence>
<evidence type="ECO:0000256" key="4">
    <source>
        <dbReference type="ARBA" id="ARBA00023136"/>
    </source>
</evidence>
<protein>
    <recommendedName>
        <fullName evidence="8">Rhodopsin domain-containing protein</fullName>
    </recommendedName>
</protein>
<dbReference type="InParanoid" id="A0A136J8F9"/>
<dbReference type="Proteomes" id="UP000070501">
    <property type="component" value="Unassembled WGS sequence"/>
</dbReference>
<feature type="compositionally biased region" description="Basic and acidic residues" evidence="6">
    <location>
        <begin position="438"/>
        <end position="456"/>
    </location>
</feature>
<evidence type="ECO:0000256" key="5">
    <source>
        <dbReference type="ARBA" id="ARBA00038359"/>
    </source>
</evidence>
<dbReference type="Pfam" id="PF20684">
    <property type="entry name" value="Fung_rhodopsin"/>
    <property type="match status" value="1"/>
</dbReference>
<comment type="subcellular location">
    <subcellularLocation>
        <location evidence="1">Membrane</location>
        <topology evidence="1">Multi-pass membrane protein</topology>
    </subcellularLocation>
</comment>
<feature type="transmembrane region" description="Helical" evidence="7">
    <location>
        <begin position="20"/>
        <end position="39"/>
    </location>
</feature>
<organism evidence="9 10">
    <name type="scientific">Microdochium bolleyi</name>
    <dbReference type="NCBI Taxonomy" id="196109"/>
    <lineage>
        <taxon>Eukaryota</taxon>
        <taxon>Fungi</taxon>
        <taxon>Dikarya</taxon>
        <taxon>Ascomycota</taxon>
        <taxon>Pezizomycotina</taxon>
        <taxon>Sordariomycetes</taxon>
        <taxon>Xylariomycetidae</taxon>
        <taxon>Xylariales</taxon>
        <taxon>Microdochiaceae</taxon>
        <taxon>Microdochium</taxon>
    </lineage>
</organism>
<keyword evidence="4 7" id="KW-0472">Membrane</keyword>
<evidence type="ECO:0000256" key="7">
    <source>
        <dbReference type="SAM" id="Phobius"/>
    </source>
</evidence>
<feature type="transmembrane region" description="Helical" evidence="7">
    <location>
        <begin position="217"/>
        <end position="241"/>
    </location>
</feature>
<gene>
    <name evidence="9" type="ORF">Micbo1qcDRAFT_223092</name>
</gene>
<evidence type="ECO:0000259" key="8">
    <source>
        <dbReference type="Pfam" id="PF20684"/>
    </source>
</evidence>
<evidence type="ECO:0000256" key="1">
    <source>
        <dbReference type="ARBA" id="ARBA00004141"/>
    </source>
</evidence>
<dbReference type="AlphaFoldDB" id="A0A136J8F9"/>
<dbReference type="GO" id="GO:0016020">
    <property type="term" value="C:membrane"/>
    <property type="evidence" value="ECO:0007669"/>
    <property type="project" value="UniProtKB-SubCell"/>
</dbReference>
<feature type="region of interest" description="Disordered" evidence="6">
    <location>
        <begin position="288"/>
        <end position="403"/>
    </location>
</feature>
<feature type="domain" description="Rhodopsin" evidence="8">
    <location>
        <begin position="39"/>
        <end position="281"/>
    </location>
</feature>
<sequence length="468" mass="51515">MDSLGDAFLHESRSTEVIAVAWVFTGLAIITVLLKVFTTTRIIRDTGWDDFLIYLSLILSILASFFVHYAAVLGLGRHTAAVLADHGPERLSLTAKMQILGYPFNIAAFSLPNISIAILVNKLLDPNPWRKHSLIGMTVLQVFLAAVMATMAFVQCSPVEKLWNRTMAEGSCWHPSVLNNYSYFVSAYTTLTDLVLAIVPISAFWKLQMNRSTKVGVSVLMGLTFLSAIVTLVKATYLHLFTDTVDPLYNVVTLVYWGFRIEQNIVIFAACAPTLRPLFTRVLFRRKGGSGDRSGSDNNEDTHGSQTYGLKSLSSSSTTRRINQKSGSSGGARETATSKNMTTTALGPADESGSSSEVALSRNERRGARISSTVDSRHVEGRRAAERNNSNNTDDDDSLGDDDVYDNASLSSRRGIWKTVDVSVYWHEESKASPISEGKGRGGEEGPRQKTRREIVVPESLMSEPRER</sequence>
<reference evidence="10" key="1">
    <citation type="submission" date="2016-02" db="EMBL/GenBank/DDBJ databases">
        <title>Draft genome sequence of Microdochium bolleyi, a fungal endophyte of beachgrass.</title>
        <authorList>
            <consortium name="DOE Joint Genome Institute"/>
            <person name="David A.S."/>
            <person name="May G."/>
            <person name="Haridas S."/>
            <person name="Lim J."/>
            <person name="Wang M."/>
            <person name="Labutti K."/>
            <person name="Lipzen A."/>
            <person name="Barry K."/>
            <person name="Grigoriev I.V."/>
        </authorList>
    </citation>
    <scope>NUCLEOTIDE SEQUENCE [LARGE SCALE GENOMIC DNA]</scope>
    <source>
        <strain evidence="10">J235TASD1</strain>
    </source>
</reference>
<dbReference type="InterPro" id="IPR052337">
    <property type="entry name" value="SAT4-like"/>
</dbReference>
<dbReference type="STRING" id="196109.A0A136J8F9"/>
<feature type="transmembrane region" description="Helical" evidence="7">
    <location>
        <begin position="183"/>
        <end position="205"/>
    </location>
</feature>
<feature type="region of interest" description="Disordered" evidence="6">
    <location>
        <begin position="427"/>
        <end position="468"/>
    </location>
</feature>
<evidence type="ECO:0000256" key="6">
    <source>
        <dbReference type="SAM" id="MobiDB-lite"/>
    </source>
</evidence>
<keyword evidence="3 7" id="KW-1133">Transmembrane helix</keyword>
<comment type="similarity">
    <text evidence="5">Belongs to the SAT4 family.</text>
</comment>
<feature type="transmembrane region" description="Helical" evidence="7">
    <location>
        <begin position="132"/>
        <end position="154"/>
    </location>
</feature>
<feature type="compositionally biased region" description="Polar residues" evidence="6">
    <location>
        <begin position="335"/>
        <end position="345"/>
    </location>
</feature>
<keyword evidence="10" id="KW-1185">Reference proteome</keyword>
<dbReference type="PANTHER" id="PTHR33048:SF155">
    <property type="entry name" value="INTEGRAL MEMBRANE PROTEIN"/>
    <property type="match status" value="1"/>
</dbReference>
<proteinExistence type="inferred from homology"/>
<feature type="compositionally biased region" description="Acidic residues" evidence="6">
    <location>
        <begin position="393"/>
        <end position="403"/>
    </location>
</feature>
<dbReference type="InterPro" id="IPR049326">
    <property type="entry name" value="Rhodopsin_dom_fungi"/>
</dbReference>
<keyword evidence="2 7" id="KW-0812">Transmembrane</keyword>